<dbReference type="Gene3D" id="3.10.350.10">
    <property type="entry name" value="LysM domain"/>
    <property type="match status" value="1"/>
</dbReference>
<feature type="domain" description="LysM" evidence="2">
    <location>
        <begin position="380"/>
        <end position="427"/>
    </location>
</feature>
<keyword evidence="1" id="KW-1133">Transmembrane helix</keyword>
<keyword evidence="4" id="KW-1185">Reference proteome</keyword>
<accession>A0A8J8SF14</accession>
<keyword evidence="1" id="KW-0472">Membrane</keyword>
<dbReference type="PROSITE" id="PS51782">
    <property type="entry name" value="LYSM"/>
    <property type="match status" value="1"/>
</dbReference>
<name>A0A8J8SF14_9FIRM</name>
<dbReference type="InterPro" id="IPR018392">
    <property type="entry name" value="LysM"/>
</dbReference>
<evidence type="ECO:0000313" key="3">
    <source>
        <dbReference type="EMBL" id="QUI20952.1"/>
    </source>
</evidence>
<sequence>MSENYKNNHLYLDKLESLPKNVRQIGEAMEGNRIYMEDYVYSYLNQYAAEKKTSEQIAFLIGKNYTYNDDVVVIIHGAVKGEHTEKVNGDLCITERTWYYVYEKIRRYFEDFSVIGWMYTQPGYGILLTSFLKDHHHKNFIDDKQLLYLIDPLEKEDSFFAITNGELQEKKGYYIYYDKNPAMHHYMLENKAIEEEKDNEKEVQEEKNVVRAFRRKEHERREDVYQKKFINMLTILCGGLVLICLLMGIGLLSNIEKLDELQTAMSTMTEKYNTIKEEVGSLESGQDMDTNGTLIPTQSIESTEAEQGEKTVNETPATNIRTAVEEPHVEDKPVSGATQDIEVEPEESKPVVEDKPEAVPAMATTALPKTTTISADNIPKSYKVKVGDSLNTISEKFYYSLDMVPAIQELNDIGNPNRIYVGQEILLPKP</sequence>
<keyword evidence="1" id="KW-0812">Transmembrane</keyword>
<dbReference type="Pfam" id="PF01476">
    <property type="entry name" value="LysM"/>
    <property type="match status" value="1"/>
</dbReference>
<feature type="transmembrane region" description="Helical" evidence="1">
    <location>
        <begin position="229"/>
        <end position="252"/>
    </location>
</feature>
<proteinExistence type="predicted"/>
<dbReference type="Proteomes" id="UP000683246">
    <property type="component" value="Chromosome"/>
</dbReference>
<dbReference type="CDD" id="cd00118">
    <property type="entry name" value="LysM"/>
    <property type="match status" value="1"/>
</dbReference>
<dbReference type="SMART" id="SM00257">
    <property type="entry name" value="LysM"/>
    <property type="match status" value="1"/>
</dbReference>
<reference evidence="3" key="1">
    <citation type="submission" date="2020-07" db="EMBL/GenBank/DDBJ databases">
        <title>Vallitalea pronyensis genome.</title>
        <authorList>
            <person name="Postec A."/>
        </authorList>
    </citation>
    <scope>NUCLEOTIDE SEQUENCE</scope>
    <source>
        <strain evidence="3">FatNI3</strain>
    </source>
</reference>
<dbReference type="KEGG" id="vpy:HZI73_00965"/>
<protein>
    <submittedName>
        <fullName evidence="3">LysM peptidoglycan-binding domain-containing protein</fullName>
    </submittedName>
</protein>
<dbReference type="SUPFAM" id="SSF54106">
    <property type="entry name" value="LysM domain"/>
    <property type="match status" value="1"/>
</dbReference>
<evidence type="ECO:0000256" key="1">
    <source>
        <dbReference type="SAM" id="Phobius"/>
    </source>
</evidence>
<dbReference type="AlphaFoldDB" id="A0A8J8SF14"/>
<organism evidence="3 4">
    <name type="scientific">Vallitalea pronyensis</name>
    <dbReference type="NCBI Taxonomy" id="1348613"/>
    <lineage>
        <taxon>Bacteria</taxon>
        <taxon>Bacillati</taxon>
        <taxon>Bacillota</taxon>
        <taxon>Clostridia</taxon>
        <taxon>Lachnospirales</taxon>
        <taxon>Vallitaleaceae</taxon>
        <taxon>Vallitalea</taxon>
    </lineage>
</organism>
<gene>
    <name evidence="3" type="ORF">HZI73_00965</name>
</gene>
<evidence type="ECO:0000313" key="4">
    <source>
        <dbReference type="Proteomes" id="UP000683246"/>
    </source>
</evidence>
<dbReference type="EMBL" id="CP058649">
    <property type="protein sequence ID" value="QUI20952.1"/>
    <property type="molecule type" value="Genomic_DNA"/>
</dbReference>
<dbReference type="InterPro" id="IPR036779">
    <property type="entry name" value="LysM_dom_sf"/>
</dbReference>
<dbReference type="RefSeq" id="WP_212696411.1">
    <property type="nucleotide sequence ID" value="NZ_CP058649.1"/>
</dbReference>
<evidence type="ECO:0000259" key="2">
    <source>
        <dbReference type="PROSITE" id="PS51782"/>
    </source>
</evidence>
<dbReference type="Gene3D" id="3.40.140.10">
    <property type="entry name" value="Cytidine Deaminase, domain 2"/>
    <property type="match status" value="1"/>
</dbReference>